<reference evidence="3 4" key="1">
    <citation type="submission" date="2017-09" db="EMBL/GenBank/DDBJ databases">
        <title>WGS assembly of Aquilegia coerulea Goldsmith.</title>
        <authorList>
            <person name="Hodges S."/>
            <person name="Kramer E."/>
            <person name="Nordborg M."/>
            <person name="Tomkins J."/>
            <person name="Borevitz J."/>
            <person name="Derieg N."/>
            <person name="Yan J."/>
            <person name="Mihaltcheva S."/>
            <person name="Hayes R.D."/>
            <person name="Rokhsar D."/>
        </authorList>
    </citation>
    <scope>NUCLEOTIDE SEQUENCE [LARGE SCALE GENOMIC DNA]</scope>
    <source>
        <strain evidence="4">cv. Goldsmith</strain>
    </source>
</reference>
<keyword evidence="2" id="KW-1133">Transmembrane helix</keyword>
<dbReference type="PANTHER" id="PTHR36036:SF1">
    <property type="entry name" value="PROLINE-RICH FAMILY PROTEIN"/>
    <property type="match status" value="1"/>
</dbReference>
<accession>A0A2G5ERV4</accession>
<dbReference type="InParanoid" id="A0A2G5ERV4"/>
<proteinExistence type="predicted"/>
<organism evidence="3 4">
    <name type="scientific">Aquilegia coerulea</name>
    <name type="common">Rocky mountain columbine</name>
    <dbReference type="NCBI Taxonomy" id="218851"/>
    <lineage>
        <taxon>Eukaryota</taxon>
        <taxon>Viridiplantae</taxon>
        <taxon>Streptophyta</taxon>
        <taxon>Embryophyta</taxon>
        <taxon>Tracheophyta</taxon>
        <taxon>Spermatophyta</taxon>
        <taxon>Magnoliopsida</taxon>
        <taxon>Ranunculales</taxon>
        <taxon>Ranunculaceae</taxon>
        <taxon>Thalictroideae</taxon>
        <taxon>Aquilegia</taxon>
    </lineage>
</organism>
<dbReference type="PANTHER" id="PTHR36036">
    <property type="entry name" value="PROLINE-RICH FAMILY PROTEIN"/>
    <property type="match status" value="1"/>
</dbReference>
<name>A0A2G5ERV4_AQUCA</name>
<evidence type="ECO:0000256" key="2">
    <source>
        <dbReference type="SAM" id="Phobius"/>
    </source>
</evidence>
<feature type="region of interest" description="Disordered" evidence="1">
    <location>
        <begin position="39"/>
        <end position="94"/>
    </location>
</feature>
<sequence length="94" mass="9769">MCYVGKATKIFIFIVTVVVVIGLILGFGLFRHASEKNQKCSGYSCETPSTSTSTPPSQFTTPDPIPATTSTAAPPTSFNAPPSPVAISQGPVHA</sequence>
<keyword evidence="2" id="KW-0472">Membrane</keyword>
<evidence type="ECO:0000256" key="1">
    <source>
        <dbReference type="SAM" id="MobiDB-lite"/>
    </source>
</evidence>
<evidence type="ECO:0000313" key="4">
    <source>
        <dbReference type="Proteomes" id="UP000230069"/>
    </source>
</evidence>
<dbReference type="EMBL" id="KZ305022">
    <property type="protein sequence ID" value="PIA58471.1"/>
    <property type="molecule type" value="Genomic_DNA"/>
</dbReference>
<gene>
    <name evidence="3" type="ORF">AQUCO_00500423v1</name>
</gene>
<protein>
    <submittedName>
        <fullName evidence="3">Uncharacterized protein</fullName>
    </submittedName>
</protein>
<dbReference type="AlphaFoldDB" id="A0A2G5ERV4"/>
<keyword evidence="4" id="KW-1185">Reference proteome</keyword>
<dbReference type="Proteomes" id="UP000230069">
    <property type="component" value="Unassembled WGS sequence"/>
</dbReference>
<feature type="transmembrane region" description="Helical" evidence="2">
    <location>
        <begin position="12"/>
        <end position="30"/>
    </location>
</feature>
<feature type="compositionally biased region" description="Low complexity" evidence="1">
    <location>
        <begin position="47"/>
        <end position="80"/>
    </location>
</feature>
<keyword evidence="2" id="KW-0812">Transmembrane</keyword>
<dbReference type="InterPro" id="IPR040277">
    <property type="entry name" value="Os04g0629400-like"/>
</dbReference>
<evidence type="ECO:0000313" key="3">
    <source>
        <dbReference type="EMBL" id="PIA58471.1"/>
    </source>
</evidence>